<reference evidence="3" key="1">
    <citation type="journal article" date="2023" name="Commun. Biol.">
        <title>Genome analysis of Parmales, the sister group of diatoms, reveals the evolutionary specialization of diatoms from phago-mixotrophs to photoautotrophs.</title>
        <authorList>
            <person name="Ban H."/>
            <person name="Sato S."/>
            <person name="Yoshikawa S."/>
            <person name="Yamada K."/>
            <person name="Nakamura Y."/>
            <person name="Ichinomiya M."/>
            <person name="Sato N."/>
            <person name="Blanc-Mathieu R."/>
            <person name="Endo H."/>
            <person name="Kuwata A."/>
            <person name="Ogata H."/>
        </authorList>
    </citation>
    <scope>NUCLEOTIDE SEQUENCE [LARGE SCALE GENOMIC DNA]</scope>
    <source>
        <strain evidence="3">NIES 3701</strain>
    </source>
</reference>
<gene>
    <name evidence="2" type="ORF">TrST_g2483</name>
</gene>
<name>A0A9W7A1X5_9STRA</name>
<accession>A0A9W7A1X5</accession>
<protein>
    <submittedName>
        <fullName evidence="2">Uncharacterized protein</fullName>
    </submittedName>
</protein>
<organism evidence="2 3">
    <name type="scientific">Triparma strigata</name>
    <dbReference type="NCBI Taxonomy" id="1606541"/>
    <lineage>
        <taxon>Eukaryota</taxon>
        <taxon>Sar</taxon>
        <taxon>Stramenopiles</taxon>
        <taxon>Ochrophyta</taxon>
        <taxon>Bolidophyceae</taxon>
        <taxon>Parmales</taxon>
        <taxon>Triparmaceae</taxon>
        <taxon>Triparma</taxon>
    </lineage>
</organism>
<dbReference type="AlphaFoldDB" id="A0A9W7A1X5"/>
<proteinExistence type="predicted"/>
<sequence>MTVGDDDKVIWGASSLRFTSSFGCSIGIFTVEVTGVTGVTGGGEALIASCLSKTLEVTVEVDKGGGGSEDDNGGGGRNDLEAAVDDDDEACGGFEFVDNGGFRWVERGGGGSI</sequence>
<feature type="region of interest" description="Disordered" evidence="1">
    <location>
        <begin position="61"/>
        <end position="82"/>
    </location>
</feature>
<comment type="caution">
    <text evidence="2">The sequence shown here is derived from an EMBL/GenBank/DDBJ whole genome shotgun (WGS) entry which is preliminary data.</text>
</comment>
<evidence type="ECO:0000313" key="3">
    <source>
        <dbReference type="Proteomes" id="UP001165085"/>
    </source>
</evidence>
<evidence type="ECO:0000256" key="1">
    <source>
        <dbReference type="SAM" id="MobiDB-lite"/>
    </source>
</evidence>
<dbReference type="Proteomes" id="UP001165085">
    <property type="component" value="Unassembled WGS sequence"/>
</dbReference>
<evidence type="ECO:0000313" key="2">
    <source>
        <dbReference type="EMBL" id="GMH64377.1"/>
    </source>
</evidence>
<dbReference type="EMBL" id="BRXY01000094">
    <property type="protein sequence ID" value="GMH64377.1"/>
    <property type="molecule type" value="Genomic_DNA"/>
</dbReference>
<keyword evidence="3" id="KW-1185">Reference proteome</keyword>